<dbReference type="Pfam" id="PF13086">
    <property type="entry name" value="AAA_11"/>
    <property type="match status" value="1"/>
</dbReference>
<evidence type="ECO:0000256" key="2">
    <source>
        <dbReference type="SAM" id="MobiDB-lite"/>
    </source>
</evidence>
<dbReference type="OrthoDB" id="3197455at2"/>
<evidence type="ECO:0000313" key="5">
    <source>
        <dbReference type="Proteomes" id="UP000320580"/>
    </source>
</evidence>
<dbReference type="AlphaFoldDB" id="A0A5B8JGN6"/>
<accession>A0A5B8JGN6</accession>
<dbReference type="InterPro" id="IPR041677">
    <property type="entry name" value="DNA2/NAM7_AAA_11"/>
</dbReference>
<dbReference type="Proteomes" id="UP000320580">
    <property type="component" value="Chromosome"/>
</dbReference>
<dbReference type="Gene3D" id="3.40.50.300">
    <property type="entry name" value="P-loop containing nucleotide triphosphate hydrolases"/>
    <property type="match status" value="1"/>
</dbReference>
<gene>
    <name evidence="4" type="ORF">FQU76_23685</name>
</gene>
<dbReference type="PANTHER" id="PTHR10887">
    <property type="entry name" value="DNA2/NAM7 HELICASE FAMILY"/>
    <property type="match status" value="1"/>
</dbReference>
<dbReference type="SUPFAM" id="SSF52540">
    <property type="entry name" value="P-loop containing nucleoside triphosphate hydrolases"/>
    <property type="match status" value="2"/>
</dbReference>
<dbReference type="InterPro" id="IPR045055">
    <property type="entry name" value="DNA2/NAM7-like"/>
</dbReference>
<dbReference type="InterPro" id="IPR027417">
    <property type="entry name" value="P-loop_NTPase"/>
</dbReference>
<protein>
    <recommendedName>
        <fullName evidence="3">DNA2/NAM7 helicase helicase domain-containing protein</fullName>
    </recommendedName>
</protein>
<evidence type="ECO:0000259" key="3">
    <source>
        <dbReference type="Pfam" id="PF13086"/>
    </source>
</evidence>
<feature type="coiled-coil region" evidence="1">
    <location>
        <begin position="363"/>
        <end position="397"/>
    </location>
</feature>
<organism evidence="4 5">
    <name type="scientific">Streptomyces qinzhouensis</name>
    <dbReference type="NCBI Taxonomy" id="2599401"/>
    <lineage>
        <taxon>Bacteria</taxon>
        <taxon>Bacillati</taxon>
        <taxon>Actinomycetota</taxon>
        <taxon>Actinomycetes</taxon>
        <taxon>Kitasatosporales</taxon>
        <taxon>Streptomycetaceae</taxon>
        <taxon>Streptomyces</taxon>
    </lineage>
</organism>
<evidence type="ECO:0000313" key="4">
    <source>
        <dbReference type="EMBL" id="QDY79021.1"/>
    </source>
</evidence>
<evidence type="ECO:0000256" key="1">
    <source>
        <dbReference type="SAM" id="Coils"/>
    </source>
</evidence>
<keyword evidence="1" id="KW-0175">Coiled coil</keyword>
<proteinExistence type="predicted"/>
<dbReference type="KEGG" id="sqz:FQU76_23685"/>
<dbReference type="GO" id="GO:0004386">
    <property type="term" value="F:helicase activity"/>
    <property type="evidence" value="ECO:0007669"/>
    <property type="project" value="InterPro"/>
</dbReference>
<name>A0A5B8JGN6_9ACTN</name>
<keyword evidence="5" id="KW-1185">Reference proteome</keyword>
<reference evidence="4 5" key="1">
    <citation type="submission" date="2019-07" db="EMBL/GenBank/DDBJ databases">
        <authorList>
            <person name="Zhu P."/>
        </authorList>
    </citation>
    <scope>NUCLEOTIDE SEQUENCE [LARGE SCALE GENOMIC DNA]</scope>
    <source>
        <strain evidence="4 5">SSL-25</strain>
    </source>
</reference>
<dbReference type="RefSeq" id="WP_146482328.1">
    <property type="nucleotide sequence ID" value="NZ_CP042266.1"/>
</dbReference>
<sequence length="413" mass="44725">MDVRGSEIGTDQLQGDNLRLAGPEESGVDAGHSVLDVFKDGTALRVRVPEFADPSDPHLWMKPQPMGFLVKALREGMAALTDAPLAHLMVRGEAGAGRLAPAGPPSSVLLPAQELAYRACTGEGLWLVWGPPGTGKTTVLKRAIGDLMAHGKRVLLVSATNIAVDNALSGVVKERRHADGEIVRVGPPHLREVAEDASVCLALMVRERLAEVDERRRAVAAQLVEAGERARRLEELDRGLTHFDAVIYAADRTRLDDPARSPDALKQARDRAHRDARVAVEAVTRLEEAHQAAVEAVKATEPAQADWQSHDEHHAHIAQLRTVVVDLEAKALLAGGERTAAQEHLDDLESLKGFARRRTKRDREAAHIELATARTRAEAAERKAEQARSVLARQAEAVAARLAEIGGRIAFSK</sequence>
<dbReference type="EMBL" id="CP042266">
    <property type="protein sequence ID" value="QDY79021.1"/>
    <property type="molecule type" value="Genomic_DNA"/>
</dbReference>
<feature type="domain" description="DNA2/NAM7 helicase helicase" evidence="3">
    <location>
        <begin position="117"/>
        <end position="391"/>
    </location>
</feature>
<feature type="region of interest" description="Disordered" evidence="2">
    <location>
        <begin position="1"/>
        <end position="26"/>
    </location>
</feature>